<dbReference type="EMBL" id="GBXM01084836">
    <property type="protein sequence ID" value="JAH23741.1"/>
    <property type="molecule type" value="Transcribed_RNA"/>
</dbReference>
<reference evidence="1" key="2">
    <citation type="journal article" date="2015" name="Fish Shellfish Immunol.">
        <title>Early steps in the European eel (Anguilla anguilla)-Vibrio vulnificus interaction in the gills: Role of the RtxA13 toxin.</title>
        <authorList>
            <person name="Callol A."/>
            <person name="Pajuelo D."/>
            <person name="Ebbesson L."/>
            <person name="Teles M."/>
            <person name="MacKenzie S."/>
            <person name="Amaro C."/>
        </authorList>
    </citation>
    <scope>NUCLEOTIDE SEQUENCE</scope>
</reference>
<evidence type="ECO:0000313" key="1">
    <source>
        <dbReference type="EMBL" id="JAH23741.1"/>
    </source>
</evidence>
<protein>
    <submittedName>
        <fullName evidence="1">Uncharacterized protein</fullName>
    </submittedName>
</protein>
<dbReference type="AlphaFoldDB" id="A0A0E9R3M7"/>
<name>A0A0E9R3M7_ANGAN</name>
<reference evidence="1" key="1">
    <citation type="submission" date="2014-11" db="EMBL/GenBank/DDBJ databases">
        <authorList>
            <person name="Amaro Gonzalez C."/>
        </authorList>
    </citation>
    <scope>NUCLEOTIDE SEQUENCE</scope>
</reference>
<organism evidence="1">
    <name type="scientific">Anguilla anguilla</name>
    <name type="common">European freshwater eel</name>
    <name type="synonym">Muraena anguilla</name>
    <dbReference type="NCBI Taxonomy" id="7936"/>
    <lineage>
        <taxon>Eukaryota</taxon>
        <taxon>Metazoa</taxon>
        <taxon>Chordata</taxon>
        <taxon>Craniata</taxon>
        <taxon>Vertebrata</taxon>
        <taxon>Euteleostomi</taxon>
        <taxon>Actinopterygii</taxon>
        <taxon>Neopterygii</taxon>
        <taxon>Teleostei</taxon>
        <taxon>Anguilliformes</taxon>
        <taxon>Anguillidae</taxon>
        <taxon>Anguilla</taxon>
    </lineage>
</organism>
<accession>A0A0E9R3M7</accession>
<proteinExistence type="predicted"/>
<sequence>MLLPIFSCSLIDDPQLAKFIGCFSLVFSLQRDYTFVR</sequence>